<dbReference type="InterPro" id="IPR001497">
    <property type="entry name" value="MethylDNA_cys_MeTrfase_AS"/>
</dbReference>
<dbReference type="Pfam" id="PF01035">
    <property type="entry name" value="DNA_binding_1"/>
    <property type="match status" value="1"/>
</dbReference>
<evidence type="ECO:0000256" key="2">
    <source>
        <dbReference type="ARBA" id="ARBA00008711"/>
    </source>
</evidence>
<gene>
    <name evidence="12" type="ORF">H9874_05735</name>
</gene>
<dbReference type="FunFam" id="1.10.10.10:FF:000214">
    <property type="entry name" value="Methylated-DNA--protein-cysteine methyltransferase"/>
    <property type="match status" value="1"/>
</dbReference>
<dbReference type="SUPFAM" id="SSF46767">
    <property type="entry name" value="Methylated DNA-protein cysteine methyltransferase, C-terminal domain"/>
    <property type="match status" value="1"/>
</dbReference>
<dbReference type="AlphaFoldDB" id="A0A9D1U907"/>
<evidence type="ECO:0000256" key="6">
    <source>
        <dbReference type="ARBA" id="ARBA00022763"/>
    </source>
</evidence>
<evidence type="ECO:0000256" key="4">
    <source>
        <dbReference type="ARBA" id="ARBA00022603"/>
    </source>
</evidence>
<reference evidence="12" key="1">
    <citation type="journal article" date="2021" name="PeerJ">
        <title>Extensive microbial diversity within the chicken gut microbiome revealed by metagenomics and culture.</title>
        <authorList>
            <person name="Gilroy R."/>
            <person name="Ravi A."/>
            <person name="Getino M."/>
            <person name="Pursley I."/>
            <person name="Horton D.L."/>
            <person name="Alikhan N.F."/>
            <person name="Baker D."/>
            <person name="Gharbi K."/>
            <person name="Hall N."/>
            <person name="Watson M."/>
            <person name="Adriaenssens E.M."/>
            <person name="Foster-Nyarko E."/>
            <person name="Jarju S."/>
            <person name="Secka A."/>
            <person name="Antonio M."/>
            <person name="Oren A."/>
            <person name="Chaudhuri R.R."/>
            <person name="La Ragione R."/>
            <person name="Hildebrand F."/>
            <person name="Pallen M.J."/>
        </authorList>
    </citation>
    <scope>NUCLEOTIDE SEQUENCE</scope>
    <source>
        <strain evidence="12">ChiSxjej5B17-1746</strain>
    </source>
</reference>
<evidence type="ECO:0000313" key="12">
    <source>
        <dbReference type="EMBL" id="HIW78628.1"/>
    </source>
</evidence>
<comment type="function">
    <text evidence="9">Involved in the cellular defense against the biological effects of O6-methylguanine (O6-MeG) and O4-methylthymine (O4-MeT) in DNA. Repairs the methylated nucleobase in DNA by stoichiometrically transferring the methyl group to a cysteine residue in the enzyme. This is a suicide reaction: the enzyme is irreversibly inactivated.</text>
</comment>
<dbReference type="GO" id="GO:0032259">
    <property type="term" value="P:methylation"/>
    <property type="evidence" value="ECO:0007669"/>
    <property type="project" value="UniProtKB-KW"/>
</dbReference>
<dbReference type="Gene3D" id="3.30.160.70">
    <property type="entry name" value="Methylated DNA-protein cysteine methyltransferase domain"/>
    <property type="match status" value="1"/>
</dbReference>
<dbReference type="InterPro" id="IPR036388">
    <property type="entry name" value="WH-like_DNA-bd_sf"/>
</dbReference>
<evidence type="ECO:0000256" key="7">
    <source>
        <dbReference type="ARBA" id="ARBA00023204"/>
    </source>
</evidence>
<comment type="miscellaneous">
    <text evidence="9">This enzyme catalyzes only one turnover and therefore is not strictly catalytic. According to one definition, an enzyme is a biocatalyst that acts repeatedly and over many reaction cycles.</text>
</comment>
<keyword evidence="7 9" id="KW-0234">DNA repair</keyword>
<keyword evidence="5 9" id="KW-0808">Transferase</keyword>
<dbReference type="InterPro" id="IPR036217">
    <property type="entry name" value="MethylDNA_cys_MeTrfase_DNAb"/>
</dbReference>
<proteinExistence type="inferred from homology"/>
<evidence type="ECO:0000256" key="5">
    <source>
        <dbReference type="ARBA" id="ARBA00022679"/>
    </source>
</evidence>
<evidence type="ECO:0000259" key="10">
    <source>
        <dbReference type="Pfam" id="PF01035"/>
    </source>
</evidence>
<comment type="caution">
    <text evidence="12">The sequence shown here is derived from an EMBL/GenBank/DDBJ whole genome shotgun (WGS) entry which is preliminary data.</text>
</comment>
<reference evidence="12" key="2">
    <citation type="submission" date="2021-04" db="EMBL/GenBank/DDBJ databases">
        <authorList>
            <person name="Gilroy R."/>
        </authorList>
    </citation>
    <scope>NUCLEOTIDE SEQUENCE</scope>
    <source>
        <strain evidence="12">ChiSxjej5B17-1746</strain>
    </source>
</reference>
<dbReference type="CDD" id="cd06445">
    <property type="entry name" value="ATase"/>
    <property type="match status" value="1"/>
</dbReference>
<protein>
    <recommendedName>
        <fullName evidence="9">Methylated-DNA--protein-cysteine methyltransferase</fullName>
        <ecNumber evidence="9">2.1.1.63</ecNumber>
    </recommendedName>
    <alternativeName>
        <fullName evidence="9">6-O-methylguanine-DNA methyltransferase</fullName>
        <shortName evidence="9">MGMT</shortName>
    </alternativeName>
    <alternativeName>
        <fullName evidence="9">O-6-methylguanine-DNA-alkyltransferase</fullName>
    </alternativeName>
</protein>
<dbReference type="EC" id="2.1.1.63" evidence="9"/>
<dbReference type="GO" id="GO:0005737">
    <property type="term" value="C:cytoplasm"/>
    <property type="evidence" value="ECO:0007669"/>
    <property type="project" value="UniProtKB-SubCell"/>
</dbReference>
<name>A0A9D1U907_9BACT</name>
<evidence type="ECO:0000256" key="3">
    <source>
        <dbReference type="ARBA" id="ARBA00022490"/>
    </source>
</evidence>
<dbReference type="HAMAP" id="MF_00772">
    <property type="entry name" value="OGT"/>
    <property type="match status" value="1"/>
</dbReference>
<dbReference type="InterPro" id="IPR008332">
    <property type="entry name" value="MethylG_MeTrfase_N"/>
</dbReference>
<dbReference type="EMBL" id="DXGI01000208">
    <property type="protein sequence ID" value="HIW78628.1"/>
    <property type="molecule type" value="Genomic_DNA"/>
</dbReference>
<keyword evidence="6 9" id="KW-0227">DNA damage</keyword>
<dbReference type="PROSITE" id="PS00374">
    <property type="entry name" value="MGMT"/>
    <property type="match status" value="1"/>
</dbReference>
<comment type="catalytic activity">
    <reaction evidence="8 9">
        <text>a 6-O-methyl-2'-deoxyguanosine in DNA + L-cysteinyl-[protein] = S-methyl-L-cysteinyl-[protein] + a 2'-deoxyguanosine in DNA</text>
        <dbReference type="Rhea" id="RHEA:24000"/>
        <dbReference type="Rhea" id="RHEA-COMP:10131"/>
        <dbReference type="Rhea" id="RHEA-COMP:10132"/>
        <dbReference type="Rhea" id="RHEA-COMP:11367"/>
        <dbReference type="Rhea" id="RHEA-COMP:11368"/>
        <dbReference type="ChEBI" id="CHEBI:29950"/>
        <dbReference type="ChEBI" id="CHEBI:82612"/>
        <dbReference type="ChEBI" id="CHEBI:85445"/>
        <dbReference type="ChEBI" id="CHEBI:85448"/>
        <dbReference type="EC" id="2.1.1.63"/>
    </reaction>
</comment>
<dbReference type="Pfam" id="PF02870">
    <property type="entry name" value="Methyltransf_1N"/>
    <property type="match status" value="1"/>
</dbReference>
<dbReference type="SUPFAM" id="SSF53155">
    <property type="entry name" value="Methylated DNA-protein cysteine methyltransferase domain"/>
    <property type="match status" value="1"/>
</dbReference>
<feature type="active site" description="Nucleophile; methyl group acceptor" evidence="9">
    <location>
        <position position="121"/>
    </location>
</feature>
<dbReference type="InterPro" id="IPR023546">
    <property type="entry name" value="MGMT"/>
</dbReference>
<comment type="similarity">
    <text evidence="2 9">Belongs to the MGMT family.</text>
</comment>
<dbReference type="Gene3D" id="1.10.10.10">
    <property type="entry name" value="Winged helix-like DNA-binding domain superfamily/Winged helix DNA-binding domain"/>
    <property type="match status" value="1"/>
</dbReference>
<keyword evidence="4 9" id="KW-0489">Methyltransferase</keyword>
<dbReference type="NCBIfam" id="TIGR00589">
    <property type="entry name" value="ogt"/>
    <property type="match status" value="1"/>
</dbReference>
<sequence>MPYWRETVFGRMGIEEQDGFLTRIWLPGRGEGEAQAPEPPVVREAFRQLESYFAGTLTTFDLPLKPKGTPFMLRVWDALCQVPYGATASYKDIAVAVDSPRACRAVGLANNRNPLPIVIPCHRIVGSNGSLVGYAGGLGMKERLLELERSQRDAHGR</sequence>
<keyword evidence="3 9" id="KW-0963">Cytoplasm</keyword>
<dbReference type="PANTHER" id="PTHR10815:SF5">
    <property type="entry name" value="METHYLATED-DNA--PROTEIN-CYSTEINE METHYLTRANSFERASE"/>
    <property type="match status" value="1"/>
</dbReference>
<dbReference type="InterPro" id="IPR036631">
    <property type="entry name" value="MGMT_N_sf"/>
</dbReference>
<feature type="domain" description="Methylated-DNA-[protein]-cysteine S-methyltransferase DNA binding" evidence="10">
    <location>
        <begin position="70"/>
        <end position="149"/>
    </location>
</feature>
<evidence type="ECO:0000256" key="8">
    <source>
        <dbReference type="ARBA" id="ARBA00049348"/>
    </source>
</evidence>
<dbReference type="GO" id="GO:0003908">
    <property type="term" value="F:methylated-DNA-[protein]-cysteine S-methyltransferase activity"/>
    <property type="evidence" value="ECO:0007669"/>
    <property type="project" value="UniProtKB-UniRule"/>
</dbReference>
<dbReference type="PANTHER" id="PTHR10815">
    <property type="entry name" value="METHYLATED-DNA--PROTEIN-CYSTEINE METHYLTRANSFERASE"/>
    <property type="match status" value="1"/>
</dbReference>
<dbReference type="Proteomes" id="UP000824264">
    <property type="component" value="Unassembled WGS sequence"/>
</dbReference>
<evidence type="ECO:0000256" key="1">
    <source>
        <dbReference type="ARBA" id="ARBA00001286"/>
    </source>
</evidence>
<dbReference type="GO" id="GO:0006307">
    <property type="term" value="P:DNA alkylation repair"/>
    <property type="evidence" value="ECO:0007669"/>
    <property type="project" value="UniProtKB-UniRule"/>
</dbReference>
<evidence type="ECO:0000256" key="9">
    <source>
        <dbReference type="HAMAP-Rule" id="MF_00772"/>
    </source>
</evidence>
<evidence type="ECO:0000259" key="11">
    <source>
        <dbReference type="Pfam" id="PF02870"/>
    </source>
</evidence>
<comment type="catalytic activity">
    <reaction evidence="1 9">
        <text>a 4-O-methyl-thymidine in DNA + L-cysteinyl-[protein] = a thymidine in DNA + S-methyl-L-cysteinyl-[protein]</text>
        <dbReference type="Rhea" id="RHEA:53428"/>
        <dbReference type="Rhea" id="RHEA-COMP:10131"/>
        <dbReference type="Rhea" id="RHEA-COMP:10132"/>
        <dbReference type="Rhea" id="RHEA-COMP:13555"/>
        <dbReference type="Rhea" id="RHEA-COMP:13556"/>
        <dbReference type="ChEBI" id="CHEBI:29950"/>
        <dbReference type="ChEBI" id="CHEBI:82612"/>
        <dbReference type="ChEBI" id="CHEBI:137386"/>
        <dbReference type="ChEBI" id="CHEBI:137387"/>
        <dbReference type="EC" id="2.1.1.63"/>
    </reaction>
</comment>
<evidence type="ECO:0000313" key="13">
    <source>
        <dbReference type="Proteomes" id="UP000824264"/>
    </source>
</evidence>
<feature type="domain" description="Methylguanine DNA methyltransferase ribonuclease-like" evidence="11">
    <location>
        <begin position="31"/>
        <end position="66"/>
    </location>
</feature>
<comment type="subcellular location">
    <subcellularLocation>
        <location evidence="9">Cytoplasm</location>
    </subcellularLocation>
</comment>
<dbReference type="InterPro" id="IPR014048">
    <property type="entry name" value="MethylDNA_cys_MeTrfase_DNA-bd"/>
</dbReference>
<accession>A0A9D1U907</accession>
<organism evidence="12 13">
    <name type="scientific">Candidatus Bilophila faecipullorum</name>
    <dbReference type="NCBI Taxonomy" id="2838482"/>
    <lineage>
        <taxon>Bacteria</taxon>
        <taxon>Pseudomonadati</taxon>
        <taxon>Thermodesulfobacteriota</taxon>
        <taxon>Desulfovibrionia</taxon>
        <taxon>Desulfovibrionales</taxon>
        <taxon>Desulfovibrionaceae</taxon>
        <taxon>Bilophila</taxon>
    </lineage>
</organism>